<dbReference type="PRINTS" id="PR02108">
    <property type="entry name" value="MRGPCRFAMILY"/>
</dbReference>
<keyword evidence="8" id="KW-0807">Transducer</keyword>
<name>A0A8B7B4H7_ORYAF</name>
<keyword evidence="6 9" id="KW-0472">Membrane</keyword>
<feature type="transmembrane region" description="Helical" evidence="9">
    <location>
        <begin position="40"/>
        <end position="61"/>
    </location>
</feature>
<evidence type="ECO:0000256" key="9">
    <source>
        <dbReference type="SAM" id="Phobius"/>
    </source>
</evidence>
<dbReference type="AlphaFoldDB" id="A0A8B7B4H7"/>
<dbReference type="PANTHER" id="PTHR11334">
    <property type="entry name" value="MAS-RELATED G-PROTEIN COUPLED RECEPTOR"/>
    <property type="match status" value="1"/>
</dbReference>
<feature type="transmembrane region" description="Helical" evidence="9">
    <location>
        <begin position="81"/>
        <end position="108"/>
    </location>
</feature>
<dbReference type="FunFam" id="1.20.1070.10:FF:000140">
    <property type="entry name" value="Mas-related G-protein coupled receptor member X2"/>
    <property type="match status" value="1"/>
</dbReference>
<dbReference type="InterPro" id="IPR026234">
    <property type="entry name" value="MRGPCRFAMILY"/>
</dbReference>
<protein>
    <submittedName>
        <fullName evidence="12">LOW QUALITY PROTEIN: mas-related G-protein coupled receptor member X2-like</fullName>
    </submittedName>
</protein>
<evidence type="ECO:0000256" key="3">
    <source>
        <dbReference type="ARBA" id="ARBA00022692"/>
    </source>
</evidence>
<dbReference type="RefSeq" id="XP_007955080.1">
    <property type="nucleotide sequence ID" value="XM_007956889.1"/>
</dbReference>
<evidence type="ECO:0000256" key="4">
    <source>
        <dbReference type="ARBA" id="ARBA00022989"/>
    </source>
</evidence>
<evidence type="ECO:0000313" key="11">
    <source>
        <dbReference type="Proteomes" id="UP000694850"/>
    </source>
</evidence>
<comment type="subcellular location">
    <subcellularLocation>
        <location evidence="1">Cell membrane</location>
        <topology evidence="1">Multi-pass membrane protein</topology>
    </subcellularLocation>
</comment>
<gene>
    <name evidence="12" type="primary">LOC103210976</name>
</gene>
<evidence type="ECO:0000256" key="6">
    <source>
        <dbReference type="ARBA" id="ARBA00023136"/>
    </source>
</evidence>
<dbReference type="PRINTS" id="PR00237">
    <property type="entry name" value="GPCRRHODOPSN"/>
</dbReference>
<keyword evidence="11" id="KW-1185">Reference proteome</keyword>
<dbReference type="Gene3D" id="1.20.1070.10">
    <property type="entry name" value="Rhodopsin 7-helix transmembrane proteins"/>
    <property type="match status" value="1"/>
</dbReference>
<dbReference type="InterPro" id="IPR017452">
    <property type="entry name" value="GPCR_Rhodpsn_7TM"/>
</dbReference>
<feature type="transmembrane region" description="Helical" evidence="9">
    <location>
        <begin position="190"/>
        <end position="210"/>
    </location>
</feature>
<dbReference type="PROSITE" id="PS50262">
    <property type="entry name" value="G_PROTEIN_RECEP_F1_2"/>
    <property type="match status" value="1"/>
</dbReference>
<evidence type="ECO:0000313" key="12">
    <source>
        <dbReference type="RefSeq" id="XP_007955080.1"/>
    </source>
</evidence>
<feature type="transmembrane region" description="Helical" evidence="9">
    <location>
        <begin position="6"/>
        <end position="28"/>
    </location>
</feature>
<feature type="transmembrane region" description="Helical" evidence="9">
    <location>
        <begin position="120"/>
        <end position="138"/>
    </location>
</feature>
<accession>A0A8B7B4H7</accession>
<dbReference type="GO" id="GO:0005886">
    <property type="term" value="C:plasma membrane"/>
    <property type="evidence" value="ECO:0007669"/>
    <property type="project" value="UniProtKB-SubCell"/>
</dbReference>
<dbReference type="Proteomes" id="UP000694850">
    <property type="component" value="Unplaced"/>
</dbReference>
<proteinExistence type="predicted"/>
<evidence type="ECO:0000256" key="2">
    <source>
        <dbReference type="ARBA" id="ARBA00022475"/>
    </source>
</evidence>
<dbReference type="PANTHER" id="PTHR11334:SF29">
    <property type="entry name" value="MAS-RELATED G-PROTEIN COUPLED RECEPTOR MEMBER X2"/>
    <property type="match status" value="1"/>
</dbReference>
<keyword evidence="5" id="KW-0297">G-protein coupled receptor</keyword>
<evidence type="ECO:0000259" key="10">
    <source>
        <dbReference type="PROSITE" id="PS50262"/>
    </source>
</evidence>
<organism evidence="11 12">
    <name type="scientific">Orycteropus afer afer</name>
    <dbReference type="NCBI Taxonomy" id="1230840"/>
    <lineage>
        <taxon>Eukaryota</taxon>
        <taxon>Metazoa</taxon>
        <taxon>Chordata</taxon>
        <taxon>Craniata</taxon>
        <taxon>Vertebrata</taxon>
        <taxon>Euteleostomi</taxon>
        <taxon>Mammalia</taxon>
        <taxon>Eutheria</taxon>
        <taxon>Afrotheria</taxon>
        <taxon>Tubulidentata</taxon>
        <taxon>Orycteropodidae</taxon>
        <taxon>Orycteropus</taxon>
    </lineage>
</organism>
<keyword evidence="3 9" id="KW-0812">Transmembrane</keyword>
<dbReference type="GO" id="GO:0004930">
    <property type="term" value="F:G protein-coupled receptor activity"/>
    <property type="evidence" value="ECO:0007669"/>
    <property type="project" value="UniProtKB-KW"/>
</dbReference>
<evidence type="ECO:0000256" key="5">
    <source>
        <dbReference type="ARBA" id="ARBA00023040"/>
    </source>
</evidence>
<feature type="domain" description="G-protein coupled receptors family 1 profile" evidence="10">
    <location>
        <begin position="20"/>
        <end position="250"/>
    </location>
</feature>
<dbReference type="SUPFAM" id="SSF81321">
    <property type="entry name" value="Family A G protein-coupled receptor-like"/>
    <property type="match status" value="1"/>
</dbReference>
<feature type="transmembrane region" description="Helical" evidence="9">
    <location>
        <begin position="158"/>
        <end position="178"/>
    </location>
</feature>
<reference evidence="12" key="1">
    <citation type="submission" date="2025-08" db="UniProtKB">
        <authorList>
            <consortium name="RefSeq"/>
        </authorList>
    </citation>
    <scope>IDENTIFICATION</scope>
</reference>
<dbReference type="GeneID" id="103210976"/>
<keyword evidence="4 9" id="KW-1133">Transmembrane helix</keyword>
<sequence length="312" mass="36113">MEILILNLLVFIIVLVGLAGNAFVLYLLGFQMQRNPFSVYILNLAGADFIFLCCQVVYFLYTLITFFHSISTSVPFFNVMFFFYITGLSILSTISTEHCLSTLCPIWYHCHRPKHTSPAMRAFLWALSLLLSFLKGNYCRLLFSDFDYDWCQAFDLITSSWLMFLFIVLFVSNLALLVRMLCSSWRIQLTNFYIVILITVFIFLLCGLPLGIQWSIGVWIQHDYYVSSYFLNWIMDILPSVNSSVKPIIYFFVGSFRQQQQQSQTLKLLIQRALEDIPGRRRSGESLPQETMEILKAVSHSDSVSVRAQSEK</sequence>
<feature type="transmembrane region" description="Helical" evidence="9">
    <location>
        <begin position="230"/>
        <end position="253"/>
    </location>
</feature>
<dbReference type="OrthoDB" id="9631784at2759"/>
<evidence type="ECO:0000256" key="8">
    <source>
        <dbReference type="ARBA" id="ARBA00023224"/>
    </source>
</evidence>
<keyword evidence="2" id="KW-1003">Cell membrane</keyword>
<keyword evidence="7" id="KW-0675">Receptor</keyword>
<evidence type="ECO:0000256" key="1">
    <source>
        <dbReference type="ARBA" id="ARBA00004651"/>
    </source>
</evidence>
<evidence type="ECO:0000256" key="7">
    <source>
        <dbReference type="ARBA" id="ARBA00023170"/>
    </source>
</evidence>
<dbReference type="InterPro" id="IPR000276">
    <property type="entry name" value="GPCR_Rhodpsn"/>
</dbReference>